<organism evidence="2">
    <name type="scientific">uncultured Dysgonomonas sp</name>
    <dbReference type="NCBI Taxonomy" id="206096"/>
    <lineage>
        <taxon>Bacteria</taxon>
        <taxon>Pseudomonadati</taxon>
        <taxon>Bacteroidota</taxon>
        <taxon>Bacteroidia</taxon>
        <taxon>Bacteroidales</taxon>
        <taxon>Dysgonomonadaceae</taxon>
        <taxon>Dysgonomonas</taxon>
        <taxon>environmental samples</taxon>
    </lineage>
</organism>
<name>A0A212J7D1_9BACT</name>
<dbReference type="PROSITE" id="PS51257">
    <property type="entry name" value="PROKAR_LIPOPROTEIN"/>
    <property type="match status" value="1"/>
</dbReference>
<dbReference type="EMBL" id="FLUL01000001">
    <property type="protein sequence ID" value="SBV95349.1"/>
    <property type="molecule type" value="Genomic_DNA"/>
</dbReference>
<gene>
    <name evidence="2" type="ORF">KL86DYS2_10893</name>
</gene>
<reference evidence="2" key="1">
    <citation type="submission" date="2016-04" db="EMBL/GenBank/DDBJ databases">
        <authorList>
            <person name="Evans L.H."/>
            <person name="Alamgir A."/>
            <person name="Owens N."/>
            <person name="Weber N.D."/>
            <person name="Virtaneva K."/>
            <person name="Barbian K."/>
            <person name="Babar A."/>
            <person name="Rosenke K."/>
        </authorList>
    </citation>
    <scope>NUCLEOTIDE SEQUENCE</scope>
    <source>
        <strain evidence="2">86-2</strain>
    </source>
</reference>
<proteinExistence type="predicted"/>
<dbReference type="Gene3D" id="2.40.160.190">
    <property type="match status" value="1"/>
</dbReference>
<sequence length="254" mass="28750">MKKLVHSLFATMIVVVFSLSFVACGDDDEDNNGGGGEVKASKVKTLNYKDDSWEETFTFTYQDDGKISKIVNSYEGGSEEIIFDWKTANKLTVTRGDKTYLYDVNSSGYITKEYGETSKDYYTYEYDGNGFITKIQEFWDGGSEVKYTITINNGNVTKHARVRDGKDYEKTFEYATGVNTCNIQQTNPVDSYWKTQAGLYGKASNKLVERLNYGYVGETASTTVLQYSFDTDKRPSTITRGGDGWTETLTYTYY</sequence>
<feature type="signal peptide" evidence="1">
    <location>
        <begin position="1"/>
        <end position="25"/>
    </location>
</feature>
<dbReference type="CDD" id="cd12871">
    <property type="entry name" value="Bacuni_01323_like"/>
    <property type="match status" value="1"/>
</dbReference>
<protein>
    <recommendedName>
        <fullName evidence="3">DUF4595 domain-containing protein</fullName>
    </recommendedName>
</protein>
<evidence type="ECO:0000256" key="1">
    <source>
        <dbReference type="SAM" id="SignalP"/>
    </source>
</evidence>
<feature type="chain" id="PRO_5012171312" description="DUF4595 domain-containing protein" evidence="1">
    <location>
        <begin position="26"/>
        <end position="254"/>
    </location>
</feature>
<evidence type="ECO:0000313" key="2">
    <source>
        <dbReference type="EMBL" id="SBV95349.1"/>
    </source>
</evidence>
<keyword evidence="1" id="KW-0732">Signal</keyword>
<accession>A0A212J7D1</accession>
<dbReference type="RefSeq" id="WP_291125829.1">
    <property type="nucleotide sequence ID" value="NZ_LT599021.1"/>
</dbReference>
<evidence type="ECO:0008006" key="3">
    <source>
        <dbReference type="Google" id="ProtNLM"/>
    </source>
</evidence>
<dbReference type="AlphaFoldDB" id="A0A212J7D1"/>